<gene>
    <name evidence="1" type="ORF">DFP72DRAFT_861618</name>
</gene>
<name>A0A8H6H890_9AGAR</name>
<protein>
    <submittedName>
        <fullName evidence="1">Uncharacterized protein</fullName>
    </submittedName>
</protein>
<evidence type="ECO:0000313" key="1">
    <source>
        <dbReference type="EMBL" id="KAF6741730.1"/>
    </source>
</evidence>
<evidence type="ECO:0000313" key="2">
    <source>
        <dbReference type="Proteomes" id="UP000521943"/>
    </source>
</evidence>
<dbReference type="InterPro" id="IPR032675">
    <property type="entry name" value="LRR_dom_sf"/>
</dbReference>
<dbReference type="EMBL" id="JACGCI010000221">
    <property type="protein sequence ID" value="KAF6741730.1"/>
    <property type="molecule type" value="Genomic_DNA"/>
</dbReference>
<proteinExistence type="predicted"/>
<comment type="caution">
    <text evidence="1">The sequence shown here is derived from an EMBL/GenBank/DDBJ whole genome shotgun (WGS) entry which is preliminary data.</text>
</comment>
<reference evidence="1 2" key="1">
    <citation type="submission" date="2020-07" db="EMBL/GenBank/DDBJ databases">
        <title>Comparative genomics of pyrophilous fungi reveals a link between fire events and developmental genes.</title>
        <authorList>
            <consortium name="DOE Joint Genome Institute"/>
            <person name="Steindorff A.S."/>
            <person name="Carver A."/>
            <person name="Calhoun S."/>
            <person name="Stillman K."/>
            <person name="Liu H."/>
            <person name="Lipzen A."/>
            <person name="Pangilinan J."/>
            <person name="Labutti K."/>
            <person name="Bruns T.D."/>
            <person name="Grigoriev I.V."/>
        </authorList>
    </citation>
    <scope>NUCLEOTIDE SEQUENCE [LARGE SCALE GENOMIC DNA]</scope>
    <source>
        <strain evidence="1 2">CBS 144469</strain>
    </source>
</reference>
<keyword evidence="2" id="KW-1185">Reference proteome</keyword>
<dbReference type="AlphaFoldDB" id="A0A8H6H890"/>
<accession>A0A8H6H890</accession>
<dbReference type="Proteomes" id="UP000521943">
    <property type="component" value="Unassembled WGS sequence"/>
</dbReference>
<dbReference type="Gene3D" id="3.80.10.10">
    <property type="entry name" value="Ribonuclease Inhibitor"/>
    <property type="match status" value="1"/>
</dbReference>
<sequence>MPNIQSRHCGLLSLANETLGEISSYLTRKPNDFSSFMTTCKRLDEVIAPVRYTSLTVEGPQGRHLLATLLSGSKTSIRYRLLVKRVWFRGYHDRELYLNVILLAELLQHTLNLIVLWMETSSLDNDRVVSRMRRFGVVRESLHPAFSIDDMTSDEGAMTPLTLPKLKYFRLSGSPKLLAVVHHRCIVELDVVNITMDHDEFATFVSTAEGTLLGDHLEILELRLATVVDIELATYSLSRAFPKLRSLSLEQTSIDIKTVLQLLGATSPVFPNLRNFWLNKVYTYRLTQGNRLPVIAGVTRAYARVLFVTIAQNHKCLVLVGLGRNLFRAGDDGYFRHRLLHNSDDVWSDIFNEQFDELLMPVSYPYSSLPPRLFEDD</sequence>
<dbReference type="OrthoDB" id="3050358at2759"/>
<organism evidence="1 2">
    <name type="scientific">Ephemerocybe angulata</name>
    <dbReference type="NCBI Taxonomy" id="980116"/>
    <lineage>
        <taxon>Eukaryota</taxon>
        <taxon>Fungi</taxon>
        <taxon>Dikarya</taxon>
        <taxon>Basidiomycota</taxon>
        <taxon>Agaricomycotina</taxon>
        <taxon>Agaricomycetes</taxon>
        <taxon>Agaricomycetidae</taxon>
        <taxon>Agaricales</taxon>
        <taxon>Agaricineae</taxon>
        <taxon>Psathyrellaceae</taxon>
        <taxon>Ephemerocybe</taxon>
    </lineage>
</organism>